<dbReference type="AlphaFoldDB" id="A0A518HCQ2"/>
<evidence type="ECO:0000313" key="4">
    <source>
        <dbReference type="Proteomes" id="UP000317835"/>
    </source>
</evidence>
<dbReference type="KEGG" id="tpla:ElP_65940"/>
<keyword evidence="2" id="KW-0732">Signal</keyword>
<feature type="chain" id="PRO_5022041535" description="Secreted protein" evidence="2">
    <location>
        <begin position="18"/>
        <end position="64"/>
    </location>
</feature>
<protein>
    <recommendedName>
        <fullName evidence="5">Secreted protein</fullName>
    </recommendedName>
</protein>
<feature type="region of interest" description="Disordered" evidence="1">
    <location>
        <begin position="31"/>
        <end position="64"/>
    </location>
</feature>
<evidence type="ECO:0008006" key="5">
    <source>
        <dbReference type="Google" id="ProtNLM"/>
    </source>
</evidence>
<reference evidence="3 4" key="1">
    <citation type="submission" date="2019-02" db="EMBL/GenBank/DDBJ databases">
        <title>Deep-cultivation of Planctomycetes and their phenomic and genomic characterization uncovers novel biology.</title>
        <authorList>
            <person name="Wiegand S."/>
            <person name="Jogler M."/>
            <person name="Boedeker C."/>
            <person name="Pinto D."/>
            <person name="Vollmers J."/>
            <person name="Rivas-Marin E."/>
            <person name="Kohn T."/>
            <person name="Peeters S.H."/>
            <person name="Heuer A."/>
            <person name="Rast P."/>
            <person name="Oberbeckmann S."/>
            <person name="Bunk B."/>
            <person name="Jeske O."/>
            <person name="Meyerdierks A."/>
            <person name="Storesund J.E."/>
            <person name="Kallscheuer N."/>
            <person name="Luecker S."/>
            <person name="Lage O.M."/>
            <person name="Pohl T."/>
            <person name="Merkel B.J."/>
            <person name="Hornburger P."/>
            <person name="Mueller R.-W."/>
            <person name="Bruemmer F."/>
            <person name="Labrenz M."/>
            <person name="Spormann A.M."/>
            <person name="Op den Camp H."/>
            <person name="Overmann J."/>
            <person name="Amann R."/>
            <person name="Jetten M.S.M."/>
            <person name="Mascher T."/>
            <person name="Medema M.H."/>
            <person name="Devos D.P."/>
            <person name="Kaster A.-K."/>
            <person name="Ovreas L."/>
            <person name="Rohde M."/>
            <person name="Galperin M.Y."/>
            <person name="Jogler C."/>
        </authorList>
    </citation>
    <scope>NUCLEOTIDE SEQUENCE [LARGE SCALE GENOMIC DNA]</scope>
    <source>
        <strain evidence="3 4">ElP</strain>
    </source>
</reference>
<dbReference type="RefSeq" id="WP_145277289.1">
    <property type="nucleotide sequence ID" value="NZ_CP036426.1"/>
</dbReference>
<keyword evidence="4" id="KW-1185">Reference proteome</keyword>
<name>A0A518HCQ2_9BACT</name>
<evidence type="ECO:0000256" key="1">
    <source>
        <dbReference type="SAM" id="MobiDB-lite"/>
    </source>
</evidence>
<dbReference type="Proteomes" id="UP000317835">
    <property type="component" value="Chromosome"/>
</dbReference>
<evidence type="ECO:0000313" key="3">
    <source>
        <dbReference type="EMBL" id="QDV38639.1"/>
    </source>
</evidence>
<proteinExistence type="predicted"/>
<evidence type="ECO:0000256" key="2">
    <source>
        <dbReference type="SAM" id="SignalP"/>
    </source>
</evidence>
<feature type="signal peptide" evidence="2">
    <location>
        <begin position="1"/>
        <end position="17"/>
    </location>
</feature>
<organism evidence="3 4">
    <name type="scientific">Tautonia plasticadhaerens</name>
    <dbReference type="NCBI Taxonomy" id="2527974"/>
    <lineage>
        <taxon>Bacteria</taxon>
        <taxon>Pseudomonadati</taxon>
        <taxon>Planctomycetota</taxon>
        <taxon>Planctomycetia</taxon>
        <taxon>Isosphaerales</taxon>
        <taxon>Isosphaeraceae</taxon>
        <taxon>Tautonia</taxon>
    </lineage>
</organism>
<dbReference type="EMBL" id="CP036426">
    <property type="protein sequence ID" value="QDV38639.1"/>
    <property type="molecule type" value="Genomic_DNA"/>
</dbReference>
<accession>A0A518HCQ2</accession>
<feature type="compositionally biased region" description="Basic and acidic residues" evidence="1">
    <location>
        <begin position="38"/>
        <end position="49"/>
    </location>
</feature>
<gene>
    <name evidence="3" type="ORF">ElP_65940</name>
</gene>
<sequence precursor="true">MCFLRLRISLTAAALLAALVTLPGCGSGGGGDGEFGQEFEKPADFEKGGDAQIEAEEPFKRDKS</sequence>